<sequence>MAKIILASQHINSTSWQLAKALKSQQHEVVLMTSYGEVPPENSNGIEIMAYFRRWSALEGLRIIPGLFGLQPQIFHLLLEEDRMNGAQIVLSTFAKSHPSCVLTTSLLNIKHGLTRRNPVRYLVEESDIITCPTVENLGQLRGLNVSSRRQGRGILPPVLDLQHPSEIITSDEEVLRFVDSLTQGEFIVIPFRETGFKPSSDAFIRLRTIAAKFKVILWGSYSHWSLRDRKKFAAWMEAHQCAGNWAVTGELEPSISRTLLQKSTALVLAGQSLTPIEMTEYVMRAIQSHAVLVLDSKQSSIHADLWKNGVNCWVLQHEQLQKDLIKLLAKPSLKLAETLSEQFSQERHLMDSSLNELNRLYNRALNHLR</sequence>
<protein>
    <recommendedName>
        <fullName evidence="3">Glycosyltransferase</fullName>
    </recommendedName>
</protein>
<organism evidence="1 2">
    <name type="scientific">Bdellovibrio bacteriovorus</name>
    <dbReference type="NCBI Taxonomy" id="959"/>
    <lineage>
        <taxon>Bacteria</taxon>
        <taxon>Pseudomonadati</taxon>
        <taxon>Bdellovibrionota</taxon>
        <taxon>Bdellovibrionia</taxon>
        <taxon>Bdellovibrionales</taxon>
        <taxon>Pseudobdellovibrionaceae</taxon>
        <taxon>Bdellovibrio</taxon>
    </lineage>
</organism>
<evidence type="ECO:0008006" key="3">
    <source>
        <dbReference type="Google" id="ProtNLM"/>
    </source>
</evidence>
<dbReference type="OrthoDB" id="5288715at2"/>
<keyword evidence="2" id="KW-1185">Reference proteome</keyword>
<accession>A0A150WSK0</accession>
<dbReference type="RefSeq" id="WP_061834868.1">
    <property type="nucleotide sequence ID" value="NZ_LUKE01000001.1"/>
</dbReference>
<dbReference type="Proteomes" id="UP000075320">
    <property type="component" value="Unassembled WGS sequence"/>
</dbReference>
<evidence type="ECO:0000313" key="2">
    <source>
        <dbReference type="Proteomes" id="UP000075320"/>
    </source>
</evidence>
<evidence type="ECO:0000313" key="1">
    <source>
        <dbReference type="EMBL" id="KYG67294.1"/>
    </source>
</evidence>
<dbReference type="SUPFAM" id="SSF53756">
    <property type="entry name" value="UDP-Glycosyltransferase/glycogen phosphorylase"/>
    <property type="match status" value="1"/>
</dbReference>
<reference evidence="1 2" key="1">
    <citation type="submission" date="2016-03" db="EMBL/GenBank/DDBJ databases">
        <authorList>
            <person name="Ploux O."/>
        </authorList>
    </citation>
    <scope>NUCLEOTIDE SEQUENCE [LARGE SCALE GENOMIC DNA]</scope>
    <source>
        <strain evidence="1 2">R0</strain>
    </source>
</reference>
<proteinExistence type="predicted"/>
<dbReference type="AlphaFoldDB" id="A0A150WSK0"/>
<dbReference type="EMBL" id="LUKE01000001">
    <property type="protein sequence ID" value="KYG67294.1"/>
    <property type="molecule type" value="Genomic_DNA"/>
</dbReference>
<name>A0A150WSK0_BDEBC</name>
<gene>
    <name evidence="1" type="ORF">AZI86_09860</name>
</gene>
<comment type="caution">
    <text evidence="1">The sequence shown here is derived from an EMBL/GenBank/DDBJ whole genome shotgun (WGS) entry which is preliminary data.</text>
</comment>